<evidence type="ECO:0000256" key="3">
    <source>
        <dbReference type="ARBA" id="ARBA00023015"/>
    </source>
</evidence>
<keyword evidence="9" id="KW-1185">Reference proteome</keyword>
<keyword evidence="2" id="KW-0479">Metal-binding</keyword>
<dbReference type="AlphaFoldDB" id="A0A9P4Y0F9"/>
<dbReference type="GO" id="GO:0006351">
    <property type="term" value="P:DNA-templated transcription"/>
    <property type="evidence" value="ECO:0007669"/>
    <property type="project" value="InterPro"/>
</dbReference>
<evidence type="ECO:0000313" key="8">
    <source>
        <dbReference type="EMBL" id="KAF3764234.1"/>
    </source>
</evidence>
<evidence type="ECO:0000259" key="7">
    <source>
        <dbReference type="PROSITE" id="PS50048"/>
    </source>
</evidence>
<dbReference type="EMBL" id="MU032348">
    <property type="protein sequence ID" value="KAF3764234.1"/>
    <property type="molecule type" value="Genomic_DNA"/>
</dbReference>
<proteinExistence type="predicted"/>
<feature type="non-terminal residue" evidence="8">
    <location>
        <position position="1"/>
    </location>
</feature>
<dbReference type="PROSITE" id="PS00463">
    <property type="entry name" value="ZN2_CY6_FUNGAL_1"/>
    <property type="match status" value="2"/>
</dbReference>
<evidence type="ECO:0000256" key="5">
    <source>
        <dbReference type="ARBA" id="ARBA00023242"/>
    </source>
</evidence>
<dbReference type="SMART" id="SM00066">
    <property type="entry name" value="GAL4"/>
    <property type="match status" value="2"/>
</dbReference>
<name>A0A9P4Y0F9_CRYP1</name>
<feature type="region of interest" description="Disordered" evidence="6">
    <location>
        <begin position="281"/>
        <end position="310"/>
    </location>
</feature>
<evidence type="ECO:0000256" key="1">
    <source>
        <dbReference type="ARBA" id="ARBA00004123"/>
    </source>
</evidence>
<dbReference type="PANTHER" id="PTHR47338">
    <property type="entry name" value="ZN(II)2CYS6 TRANSCRIPTION FACTOR (EUROFUNG)-RELATED"/>
    <property type="match status" value="1"/>
</dbReference>
<dbReference type="SUPFAM" id="SSF57701">
    <property type="entry name" value="Zn2/Cys6 DNA-binding domain"/>
    <property type="match status" value="2"/>
</dbReference>
<keyword evidence="5" id="KW-0539">Nucleus</keyword>
<dbReference type="GeneID" id="63834492"/>
<evidence type="ECO:0000256" key="2">
    <source>
        <dbReference type="ARBA" id="ARBA00022723"/>
    </source>
</evidence>
<dbReference type="InterPro" id="IPR007219">
    <property type="entry name" value="XnlR_reg_dom"/>
</dbReference>
<evidence type="ECO:0000256" key="6">
    <source>
        <dbReference type="SAM" id="MobiDB-lite"/>
    </source>
</evidence>
<feature type="domain" description="Zn(2)-C6 fungal-type" evidence="7">
    <location>
        <begin position="4"/>
        <end position="32"/>
    </location>
</feature>
<dbReference type="GO" id="GO:0000981">
    <property type="term" value="F:DNA-binding transcription factor activity, RNA polymerase II-specific"/>
    <property type="evidence" value="ECO:0007669"/>
    <property type="project" value="InterPro"/>
</dbReference>
<dbReference type="Pfam" id="PF04082">
    <property type="entry name" value="Fungal_trans"/>
    <property type="match status" value="1"/>
</dbReference>
<feature type="compositionally biased region" description="Basic and acidic residues" evidence="6">
    <location>
        <begin position="283"/>
        <end position="293"/>
    </location>
</feature>
<evidence type="ECO:0000256" key="4">
    <source>
        <dbReference type="ARBA" id="ARBA00023163"/>
    </source>
</evidence>
<dbReference type="Pfam" id="PF00172">
    <property type="entry name" value="Zn_clus"/>
    <property type="match status" value="2"/>
</dbReference>
<dbReference type="GO" id="GO:0008270">
    <property type="term" value="F:zinc ion binding"/>
    <property type="evidence" value="ECO:0007669"/>
    <property type="project" value="InterPro"/>
</dbReference>
<accession>A0A9P4Y0F9</accession>
<dbReference type="Proteomes" id="UP000803844">
    <property type="component" value="Unassembled WGS sequence"/>
</dbReference>
<reference evidence="8" key="1">
    <citation type="journal article" date="2020" name="Phytopathology">
        <title>Genome sequence of the chestnut blight fungus Cryphonectria parasitica EP155: A fundamental resource for an archetypical invasive plant pathogen.</title>
        <authorList>
            <person name="Crouch J.A."/>
            <person name="Dawe A."/>
            <person name="Aerts A."/>
            <person name="Barry K."/>
            <person name="Churchill A.C.L."/>
            <person name="Grimwood J."/>
            <person name="Hillman B."/>
            <person name="Milgroom M.G."/>
            <person name="Pangilinan J."/>
            <person name="Smith M."/>
            <person name="Salamov A."/>
            <person name="Schmutz J."/>
            <person name="Yadav J."/>
            <person name="Grigoriev I.V."/>
            <person name="Nuss D."/>
        </authorList>
    </citation>
    <scope>NUCLEOTIDE SEQUENCE</scope>
    <source>
        <strain evidence="8">EP155</strain>
    </source>
</reference>
<dbReference type="GO" id="GO:0003677">
    <property type="term" value="F:DNA binding"/>
    <property type="evidence" value="ECO:0007669"/>
    <property type="project" value="InterPro"/>
</dbReference>
<dbReference type="PROSITE" id="PS50048">
    <property type="entry name" value="ZN2_CY6_FUNGAL_2"/>
    <property type="match status" value="2"/>
</dbReference>
<dbReference type="RefSeq" id="XP_040775195.1">
    <property type="nucleotide sequence ID" value="XM_040917363.1"/>
</dbReference>
<comment type="subcellular location">
    <subcellularLocation>
        <location evidence="1">Nucleus</location>
    </subcellularLocation>
</comment>
<dbReference type="Gene3D" id="4.10.240.10">
    <property type="entry name" value="Zn(2)-C6 fungal-type DNA-binding domain"/>
    <property type="match status" value="2"/>
</dbReference>
<dbReference type="InterPro" id="IPR050815">
    <property type="entry name" value="TF_fung"/>
</dbReference>
<gene>
    <name evidence="8" type="ORF">M406DRAFT_260426</name>
</gene>
<sequence length="647" mass="72058">SNTGCRTCRSRKVKCDERPGGCYNCARLNLPCPNSAAYHNALLKGEAEGEYLRTQAGLRRSRTYRSCRGCRSSKSRCSGERPTCLRCRQRDIQCCYDGKEAPAWLEPDLAATTTTESSSSSSWLLAHELPRSREHVVQLVEAFFANMHSLRCFGFIHRPSVLRHLEHWSSSAWYEHQGNALLLVVCALGAKFYASQQRQQQFCSGNLALSAGCHWARRAQQVVLLGLDTPSVENAMAVVLLHEHELRVGNHACAFMLTGLGVRMAQALQINIESSPDILCRGQTKDKNKKKEGGVGGGGGQQQQGLSPTTREARRRLMWSIYTMDAWVGSGVDELTLLREADVQIQLPCSDHSFDAQRPRIVEALRPGTFLPFVSAEDRRQQGSNSGAAVERLDLQAYFIRLVSIRRKVLRFVKHLDQAQPPWLPQSEFAMLQAQLQHWVNHLPDSMRLTRGAIHRRKEASQLGGMLFCHFTYHQTMCDLARIGMRDIFPMRGRLECPPEQASFTKRVQDQCFEHCMAICGLFEEALGHGQEALADTWLSVVAHDSARVVIHCITAGVGSAKEKGEVFKMNAVTAVHSNIRALHAMIPVHSLARPLVSLLFVFLLASTGRNCSLANTPASLPITTGYSMPLLSKCCLQQASPYLVHL</sequence>
<organism evidence="8 9">
    <name type="scientific">Cryphonectria parasitica (strain ATCC 38755 / EP155)</name>
    <dbReference type="NCBI Taxonomy" id="660469"/>
    <lineage>
        <taxon>Eukaryota</taxon>
        <taxon>Fungi</taxon>
        <taxon>Dikarya</taxon>
        <taxon>Ascomycota</taxon>
        <taxon>Pezizomycotina</taxon>
        <taxon>Sordariomycetes</taxon>
        <taxon>Sordariomycetidae</taxon>
        <taxon>Diaporthales</taxon>
        <taxon>Cryphonectriaceae</taxon>
        <taxon>Cryphonectria-Endothia species complex</taxon>
        <taxon>Cryphonectria</taxon>
    </lineage>
</organism>
<evidence type="ECO:0000313" key="9">
    <source>
        <dbReference type="Proteomes" id="UP000803844"/>
    </source>
</evidence>
<dbReference type="InterPro" id="IPR036864">
    <property type="entry name" value="Zn2-C6_fun-type_DNA-bd_sf"/>
</dbReference>
<dbReference type="CDD" id="cd12148">
    <property type="entry name" value="fungal_TF_MHR"/>
    <property type="match status" value="1"/>
</dbReference>
<dbReference type="GO" id="GO:0005634">
    <property type="term" value="C:nucleus"/>
    <property type="evidence" value="ECO:0007669"/>
    <property type="project" value="UniProtKB-SubCell"/>
</dbReference>
<dbReference type="CDD" id="cd00067">
    <property type="entry name" value="GAL4"/>
    <property type="match status" value="2"/>
</dbReference>
<keyword evidence="4" id="KW-0804">Transcription</keyword>
<dbReference type="OrthoDB" id="5239863at2759"/>
<comment type="caution">
    <text evidence="8">The sequence shown here is derived from an EMBL/GenBank/DDBJ whole genome shotgun (WGS) entry which is preliminary data.</text>
</comment>
<feature type="domain" description="Zn(2)-C6 fungal-type" evidence="7">
    <location>
        <begin position="66"/>
        <end position="96"/>
    </location>
</feature>
<dbReference type="InterPro" id="IPR001138">
    <property type="entry name" value="Zn2Cys6_DnaBD"/>
</dbReference>
<protein>
    <recommendedName>
        <fullName evidence="7">Zn(2)-C6 fungal-type domain-containing protein</fullName>
    </recommendedName>
</protein>
<dbReference type="SMART" id="SM00906">
    <property type="entry name" value="Fungal_trans"/>
    <property type="match status" value="1"/>
</dbReference>
<keyword evidence="3" id="KW-0805">Transcription regulation</keyword>
<dbReference type="PANTHER" id="PTHR47338:SF7">
    <property type="entry name" value="ZN(II)2CYS6 TRANSCRIPTION FACTOR (EUROFUNG)"/>
    <property type="match status" value="1"/>
</dbReference>